<gene>
    <name evidence="1" type="ORF">HMPREF9454_00545</name>
</gene>
<evidence type="ECO:0000313" key="1">
    <source>
        <dbReference type="EMBL" id="EHR38740.1"/>
    </source>
</evidence>
<dbReference type="RefSeq" id="WP_008537764.1">
    <property type="nucleotide sequence ID" value="NZ_JH601090.1"/>
</dbReference>
<protein>
    <submittedName>
        <fullName evidence="1">Uncharacterized protein</fullName>
    </submittedName>
</protein>
<name>A0ABP2NM07_9FIRM</name>
<reference evidence="1 2" key="1">
    <citation type="submission" date="2012-01" db="EMBL/GenBank/DDBJ databases">
        <title>The Genome Sequence of Megamonas funiformis YIT 11815.</title>
        <authorList>
            <consortium name="The Broad Institute Genome Sequencing Platform"/>
            <person name="Earl A."/>
            <person name="Ward D."/>
            <person name="Feldgarden M."/>
            <person name="Gevers D."/>
            <person name="Morotomi M."/>
            <person name="Young S.K."/>
            <person name="Zeng Q."/>
            <person name="Gargeya S."/>
            <person name="Fitzgerald M."/>
            <person name="Haas B."/>
            <person name="Abouelleil A."/>
            <person name="Alvarado L."/>
            <person name="Arachchi H.M."/>
            <person name="Berlin A."/>
            <person name="Chapman S.B."/>
            <person name="Gearin G."/>
            <person name="Goldberg J."/>
            <person name="Griggs A."/>
            <person name="Gujja S."/>
            <person name="Hansen M."/>
            <person name="Heiman D."/>
            <person name="Howarth C."/>
            <person name="Larimer J."/>
            <person name="Lui A."/>
            <person name="MacDonald P.J.P."/>
            <person name="McCowen C."/>
            <person name="Montmayeur A."/>
            <person name="Murphy C."/>
            <person name="Neiman D."/>
            <person name="Pearson M."/>
            <person name="Priest M."/>
            <person name="Roberts A."/>
            <person name="Saif S."/>
            <person name="Shea T."/>
            <person name="Sisk P."/>
            <person name="Stolte C."/>
            <person name="Sykes S."/>
            <person name="Wortman J."/>
            <person name="Nusbaum C."/>
            <person name="Birren B."/>
        </authorList>
    </citation>
    <scope>NUCLEOTIDE SEQUENCE [LARGE SCALE GENOMIC DNA]</scope>
    <source>
        <strain evidence="1 2">YIT 11815</strain>
    </source>
</reference>
<proteinExistence type="predicted"/>
<accession>A0ABP2NM07</accession>
<dbReference type="Proteomes" id="UP000005963">
    <property type="component" value="Unassembled WGS sequence"/>
</dbReference>
<sequence>MATKSILKNIVIKDKKSCRSLINALENAKGKTRKEVVFSRGYRTATEDDIDRIF</sequence>
<organism evidence="1 2">
    <name type="scientific">Megamonas funiformis YIT 11815</name>
    <dbReference type="NCBI Taxonomy" id="742816"/>
    <lineage>
        <taxon>Bacteria</taxon>
        <taxon>Bacillati</taxon>
        <taxon>Bacillota</taxon>
        <taxon>Negativicutes</taxon>
        <taxon>Selenomonadales</taxon>
        <taxon>Selenomonadaceae</taxon>
        <taxon>Megamonas</taxon>
    </lineage>
</organism>
<comment type="caution">
    <text evidence="1">The sequence shown here is derived from an EMBL/GenBank/DDBJ whole genome shotgun (WGS) entry which is preliminary data.</text>
</comment>
<keyword evidence="2" id="KW-1185">Reference proteome</keyword>
<dbReference type="GeneID" id="62779941"/>
<dbReference type="EMBL" id="ADMB01000024">
    <property type="protein sequence ID" value="EHR38740.1"/>
    <property type="molecule type" value="Genomic_DNA"/>
</dbReference>
<evidence type="ECO:0000313" key="2">
    <source>
        <dbReference type="Proteomes" id="UP000005963"/>
    </source>
</evidence>